<reference evidence="9 10" key="1">
    <citation type="submission" date="2019-08" db="EMBL/GenBank/DDBJ databases">
        <title>Five species of Acinetobacter isolated from floral nectar and animal pollinators.</title>
        <authorList>
            <person name="Hendry T.A."/>
        </authorList>
    </citation>
    <scope>NUCLEOTIDE SEQUENCE [LARGE SCALE GENOMIC DNA]</scope>
    <source>
        <strain evidence="9 10">MD18.27</strain>
    </source>
</reference>
<dbReference type="InterPro" id="IPR039261">
    <property type="entry name" value="FNR_nucleotide-bd"/>
</dbReference>
<dbReference type="EMBL" id="VTDN01000006">
    <property type="protein sequence ID" value="MEB5477080.1"/>
    <property type="molecule type" value="Genomic_DNA"/>
</dbReference>
<dbReference type="CDD" id="cd06185">
    <property type="entry name" value="PDR_like"/>
    <property type="match status" value="1"/>
</dbReference>
<keyword evidence="10" id="KW-1185">Reference proteome</keyword>
<feature type="domain" description="2Fe-2S ferredoxin-type" evidence="7">
    <location>
        <begin position="235"/>
        <end position="321"/>
    </location>
</feature>
<dbReference type="InterPro" id="IPR017927">
    <property type="entry name" value="FAD-bd_FR_type"/>
</dbReference>
<dbReference type="PROSITE" id="PS00197">
    <property type="entry name" value="2FE2S_FER_1"/>
    <property type="match status" value="1"/>
</dbReference>
<dbReference type="PANTHER" id="PTHR47354:SF1">
    <property type="entry name" value="CARNITINE MONOOXYGENASE REDUCTASE SUBUNIT"/>
    <property type="match status" value="1"/>
</dbReference>
<keyword evidence="6" id="KW-0411">Iron-sulfur</keyword>
<dbReference type="RefSeq" id="WP_325775467.1">
    <property type="nucleotide sequence ID" value="NZ_VTDN01000006.1"/>
</dbReference>
<dbReference type="PROSITE" id="PS51085">
    <property type="entry name" value="2FE2S_FER_2"/>
    <property type="match status" value="1"/>
</dbReference>
<comment type="caution">
    <text evidence="9">The sequence shown here is derived from an EMBL/GenBank/DDBJ whole genome shotgun (WGS) entry which is preliminary data.</text>
</comment>
<dbReference type="CDD" id="cd00207">
    <property type="entry name" value="fer2"/>
    <property type="match status" value="1"/>
</dbReference>
<dbReference type="InterPro" id="IPR050415">
    <property type="entry name" value="MRET"/>
</dbReference>
<evidence type="ECO:0000256" key="1">
    <source>
        <dbReference type="ARBA" id="ARBA00022630"/>
    </source>
</evidence>
<dbReference type="PRINTS" id="PR00409">
    <property type="entry name" value="PHDIOXRDTASE"/>
</dbReference>
<sequence length="321" mass="36172">MEKIQVVVKSMSLQGDGNIEVVFKSKDKMTLPIWEAGAHIDVYLTPMLIRQYSLVGHPLDEQHYTICVKRESSSRGGSEFIHDTLRVGHELMISLPRNYFKLAPSNEYYLVAGGIGITPILTMAEYLEQSKKQFKLFYYVKTIDQVAFLERLRADFQHGTIEIIETMDGKGIRNSFPDVLKETQKDSQMYLCGPQGFMDVCIEKSLLHGWSNEQIFFEAFAPIKTNIPISPDNGFQVRLSSTGETFHVPNDKTIATVLIENNINIPISCEIGMCGACLTQVVCGEVDHQDTVQSDEEKQADQQYIALCCSRAKSTVLEINL</sequence>
<dbReference type="SUPFAM" id="SSF52343">
    <property type="entry name" value="Ferredoxin reductase-like, C-terminal NADP-linked domain"/>
    <property type="match status" value="1"/>
</dbReference>
<evidence type="ECO:0000256" key="6">
    <source>
        <dbReference type="ARBA" id="ARBA00023014"/>
    </source>
</evidence>
<evidence type="ECO:0000259" key="8">
    <source>
        <dbReference type="PROSITE" id="PS51384"/>
    </source>
</evidence>
<evidence type="ECO:0000256" key="4">
    <source>
        <dbReference type="ARBA" id="ARBA00023002"/>
    </source>
</evidence>
<evidence type="ECO:0000313" key="10">
    <source>
        <dbReference type="Proteomes" id="UP001339883"/>
    </source>
</evidence>
<dbReference type="InterPro" id="IPR006058">
    <property type="entry name" value="2Fe2S_fd_BS"/>
</dbReference>
<accession>A0ABU6DTB2</accession>
<dbReference type="PROSITE" id="PS51384">
    <property type="entry name" value="FAD_FR"/>
    <property type="match status" value="1"/>
</dbReference>
<dbReference type="Gene3D" id="3.40.50.80">
    <property type="entry name" value="Nucleotide-binding domain of ferredoxin-NADP reductase (FNR) module"/>
    <property type="match status" value="1"/>
</dbReference>
<evidence type="ECO:0000259" key="7">
    <source>
        <dbReference type="PROSITE" id="PS51085"/>
    </source>
</evidence>
<dbReference type="SUPFAM" id="SSF54292">
    <property type="entry name" value="2Fe-2S ferredoxin-like"/>
    <property type="match status" value="1"/>
</dbReference>
<dbReference type="Gene3D" id="2.40.30.10">
    <property type="entry name" value="Translation factors"/>
    <property type="match status" value="1"/>
</dbReference>
<dbReference type="Gene3D" id="3.10.20.30">
    <property type="match status" value="1"/>
</dbReference>
<evidence type="ECO:0000256" key="3">
    <source>
        <dbReference type="ARBA" id="ARBA00022723"/>
    </source>
</evidence>
<dbReference type="Pfam" id="PF00111">
    <property type="entry name" value="Fer2"/>
    <property type="match status" value="1"/>
</dbReference>
<dbReference type="InterPro" id="IPR012675">
    <property type="entry name" value="Beta-grasp_dom_sf"/>
</dbReference>
<proteinExistence type="predicted"/>
<dbReference type="InterPro" id="IPR017938">
    <property type="entry name" value="Riboflavin_synthase-like_b-brl"/>
</dbReference>
<evidence type="ECO:0000313" key="9">
    <source>
        <dbReference type="EMBL" id="MEB5477080.1"/>
    </source>
</evidence>
<evidence type="ECO:0000256" key="5">
    <source>
        <dbReference type="ARBA" id="ARBA00023004"/>
    </source>
</evidence>
<dbReference type="InterPro" id="IPR036010">
    <property type="entry name" value="2Fe-2S_ferredoxin-like_sf"/>
</dbReference>
<protein>
    <submittedName>
        <fullName evidence="9">Oxidoreductase</fullName>
    </submittedName>
</protein>
<feature type="domain" description="FAD-binding FR-type" evidence="8">
    <location>
        <begin position="1"/>
        <end position="103"/>
    </location>
</feature>
<keyword evidence="5" id="KW-0408">Iron</keyword>
<keyword evidence="2" id="KW-0001">2Fe-2S</keyword>
<keyword evidence="1" id="KW-0285">Flavoprotein</keyword>
<dbReference type="SUPFAM" id="SSF63380">
    <property type="entry name" value="Riboflavin synthase domain-like"/>
    <property type="match status" value="1"/>
</dbReference>
<evidence type="ECO:0000256" key="2">
    <source>
        <dbReference type="ARBA" id="ARBA00022714"/>
    </source>
</evidence>
<organism evidence="9 10">
    <name type="scientific">Acinetobacter pollinis</name>
    <dbReference type="NCBI Taxonomy" id="2605270"/>
    <lineage>
        <taxon>Bacteria</taxon>
        <taxon>Pseudomonadati</taxon>
        <taxon>Pseudomonadota</taxon>
        <taxon>Gammaproteobacteria</taxon>
        <taxon>Moraxellales</taxon>
        <taxon>Moraxellaceae</taxon>
        <taxon>Acinetobacter</taxon>
    </lineage>
</organism>
<dbReference type="InterPro" id="IPR001041">
    <property type="entry name" value="2Fe-2S_ferredoxin-type"/>
</dbReference>
<keyword evidence="4" id="KW-0560">Oxidoreductase</keyword>
<keyword evidence="3" id="KW-0479">Metal-binding</keyword>
<gene>
    <name evidence="9" type="ORF">I2F25_08515</name>
</gene>
<dbReference type="Proteomes" id="UP001339883">
    <property type="component" value="Unassembled WGS sequence"/>
</dbReference>
<dbReference type="PANTHER" id="PTHR47354">
    <property type="entry name" value="NADH OXIDOREDUCTASE HCR"/>
    <property type="match status" value="1"/>
</dbReference>
<name>A0ABU6DTB2_9GAMM</name>